<dbReference type="SMART" id="SM00100">
    <property type="entry name" value="cNMP"/>
    <property type="match status" value="1"/>
</dbReference>
<evidence type="ECO:0000256" key="3">
    <source>
        <dbReference type="SAM" id="Phobius"/>
    </source>
</evidence>
<keyword evidence="1" id="KW-1071">Ligand-gated ion channel</keyword>
<dbReference type="Pfam" id="PF00027">
    <property type="entry name" value="cNMP_binding"/>
    <property type="match status" value="1"/>
</dbReference>
<protein>
    <recommendedName>
        <fullName evidence="4">Cyclic nucleotide-binding domain-containing protein</fullName>
    </recommendedName>
</protein>
<dbReference type="PANTHER" id="PTHR45638:SF11">
    <property type="entry name" value="CYCLIC NUCLEOTIDE-GATED CATION CHANNEL SUBUNIT A"/>
    <property type="match status" value="1"/>
</dbReference>
<dbReference type="InterPro" id="IPR050866">
    <property type="entry name" value="CNG_cation_channel"/>
</dbReference>
<feature type="transmembrane region" description="Helical" evidence="3">
    <location>
        <begin position="293"/>
        <end position="312"/>
    </location>
</feature>
<evidence type="ECO:0000256" key="1">
    <source>
        <dbReference type="ARBA" id="ARBA00023286"/>
    </source>
</evidence>
<feature type="transmembrane region" description="Helical" evidence="3">
    <location>
        <begin position="251"/>
        <end position="272"/>
    </location>
</feature>
<dbReference type="InterPro" id="IPR014710">
    <property type="entry name" value="RmlC-like_jellyroll"/>
</dbReference>
<dbReference type="InterPro" id="IPR000595">
    <property type="entry name" value="cNMP-bd_dom"/>
</dbReference>
<feature type="domain" description="Cyclic nucleotide-binding" evidence="4">
    <location>
        <begin position="425"/>
        <end position="522"/>
    </location>
</feature>
<dbReference type="Proteomes" id="UP001230188">
    <property type="component" value="Unassembled WGS sequence"/>
</dbReference>
<dbReference type="GO" id="GO:0044877">
    <property type="term" value="F:protein-containing complex binding"/>
    <property type="evidence" value="ECO:0007669"/>
    <property type="project" value="TreeGrafter"/>
</dbReference>
<dbReference type="SUPFAM" id="SSF51206">
    <property type="entry name" value="cAMP-binding domain-like"/>
    <property type="match status" value="1"/>
</dbReference>
<keyword evidence="1" id="KW-0406">Ion transport</keyword>
<dbReference type="AlphaFoldDB" id="A0AAD7U5H2"/>
<feature type="transmembrane region" description="Helical" evidence="3">
    <location>
        <begin position="143"/>
        <end position="163"/>
    </location>
</feature>
<proteinExistence type="predicted"/>
<dbReference type="EMBL" id="JAQMWT010000670">
    <property type="protein sequence ID" value="KAJ8598586.1"/>
    <property type="molecule type" value="Genomic_DNA"/>
</dbReference>
<gene>
    <name evidence="5" type="ORF">CTAYLR_001720</name>
</gene>
<feature type="region of interest" description="Disordered" evidence="2">
    <location>
        <begin position="46"/>
        <end position="79"/>
    </location>
</feature>
<keyword evidence="1" id="KW-0407">Ion channel</keyword>
<dbReference type="InterPro" id="IPR018490">
    <property type="entry name" value="cNMP-bd_dom_sf"/>
</dbReference>
<feature type="transmembrane region" description="Helical" evidence="3">
    <location>
        <begin position="324"/>
        <end position="350"/>
    </location>
</feature>
<dbReference type="CDD" id="cd00038">
    <property type="entry name" value="CAP_ED"/>
    <property type="match status" value="1"/>
</dbReference>
<keyword evidence="3" id="KW-1133">Transmembrane helix</keyword>
<dbReference type="Gene3D" id="2.60.120.10">
    <property type="entry name" value="Jelly Rolls"/>
    <property type="match status" value="1"/>
</dbReference>
<keyword evidence="1" id="KW-0813">Transport</keyword>
<evidence type="ECO:0000256" key="2">
    <source>
        <dbReference type="SAM" id="MobiDB-lite"/>
    </source>
</evidence>
<dbReference type="PROSITE" id="PS50042">
    <property type="entry name" value="CNMP_BINDING_3"/>
    <property type="match status" value="1"/>
</dbReference>
<evidence type="ECO:0000313" key="5">
    <source>
        <dbReference type="EMBL" id="KAJ8598586.1"/>
    </source>
</evidence>
<name>A0AAD7U5H2_9STRA</name>
<accession>A0AAD7U5H2</accession>
<reference evidence="5" key="1">
    <citation type="submission" date="2023-01" db="EMBL/GenBank/DDBJ databases">
        <title>Metagenome sequencing of chrysophaentin producing Chrysophaeum taylorii.</title>
        <authorList>
            <person name="Davison J."/>
            <person name="Bewley C."/>
        </authorList>
    </citation>
    <scope>NUCLEOTIDE SEQUENCE</scope>
    <source>
        <strain evidence="5">NIES-1699</strain>
    </source>
</reference>
<evidence type="ECO:0000313" key="6">
    <source>
        <dbReference type="Proteomes" id="UP001230188"/>
    </source>
</evidence>
<keyword evidence="3" id="KW-0472">Membrane</keyword>
<comment type="caution">
    <text evidence="5">The sequence shown here is derived from an EMBL/GenBank/DDBJ whole genome shotgun (WGS) entry which is preliminary data.</text>
</comment>
<keyword evidence="6" id="KW-1185">Reference proteome</keyword>
<organism evidence="5 6">
    <name type="scientific">Chrysophaeum taylorii</name>
    <dbReference type="NCBI Taxonomy" id="2483200"/>
    <lineage>
        <taxon>Eukaryota</taxon>
        <taxon>Sar</taxon>
        <taxon>Stramenopiles</taxon>
        <taxon>Ochrophyta</taxon>
        <taxon>Pelagophyceae</taxon>
        <taxon>Pelagomonadales</taxon>
        <taxon>Pelagomonadaceae</taxon>
        <taxon>Chrysophaeum</taxon>
    </lineage>
</organism>
<evidence type="ECO:0000259" key="4">
    <source>
        <dbReference type="PROSITE" id="PS50042"/>
    </source>
</evidence>
<dbReference type="GO" id="GO:0005221">
    <property type="term" value="F:intracellularly cyclic nucleotide-activated monoatomic cation channel activity"/>
    <property type="evidence" value="ECO:0007669"/>
    <property type="project" value="InterPro"/>
</dbReference>
<sequence length="636" mass="72199">MTELLRSAVKSLEAASAAAAAAKNSSEWDEALVSKAAKLCREMQERVGGNNKRCREEVELPEDTTTTTTKGRKPSVGEKQRQFIEAARATFGSRRFSDRRRKSWRVHADNNNNNNNLEQLSKHIVLDEPAASRPRQTEVLRRPFVFAVGHLFVYVMAPIYATFRETFPLHWGWHVANVVSEATCVLDVRSDPRMMVVYSPVWTLSCAVLPFLSTQHREACHVVTAYVKALQGLASLTLHARSTEDPTVARIAKLAFLFLAVIQYVSCGYHAISVHSRSSHRVLGRFAYYGQRGSTVVSRWFMCYYWAVSVVLGNSTLPSSGYQAFFHVFVFLLGITMTSLLTGSITSLVANADLVATKRQQKLFSMRKFFQDYAVNPKLAETILGYYRYKWEADYDASLFDDLTDALKLRLNLATKRQFIANCPIFKGLDQSVVIRLVTALKQRILVPQEIVAAQGEVGDSMYFVSRGTLRVTVDNKNIVVGRLFPGDHFGESALLSQGGVRNATVTSDDYTELFCLSRSVLALTNDDRLRRTIAASIQSRKLRTHNRKMFHRLRLKLICCARFVKLLDDLRNDLPADILRRGSDRSTTTTTKRGVSSYSYYYTPYTSSRSRRRRRRRRFSLVDYARRSFVVRCPP</sequence>
<keyword evidence="3" id="KW-0812">Transmembrane</keyword>
<dbReference type="PANTHER" id="PTHR45638">
    <property type="entry name" value="CYCLIC NUCLEOTIDE-GATED CATION CHANNEL SUBUNIT A"/>
    <property type="match status" value="1"/>
</dbReference>